<comment type="caution">
    <text evidence="2">The sequence shown here is derived from an EMBL/GenBank/DDBJ whole genome shotgun (WGS) entry which is preliminary data.</text>
</comment>
<sequence>MRCKARSPLPRCPSRRYAPRHDASPSVQWSPGVWDASHAWNAFRHASYAWDATSHASFPCSSRHDARGSVPLHGHGHGGMPPLPPPPLHGPTTSAPPKKYTPPPPSEDGSSTSAAPVSFAFPAYANSVTLGPDGFEVKESKPAMKTSLGTRTQVMHPDDNISLEERMAGILKHEYAH</sequence>
<dbReference type="OrthoDB" id="1306014at2759"/>
<feature type="region of interest" description="Disordered" evidence="1">
    <location>
        <begin position="1"/>
        <end position="28"/>
    </location>
</feature>
<reference evidence="2 3" key="2">
    <citation type="journal article" date="2019" name="G3 (Bethesda)">
        <title>Hybrid Assembly of the Genome of the Entomopathogenic Nematode Steinernema carpocapsae Identifies the X-Chromosome.</title>
        <authorList>
            <person name="Serra L."/>
            <person name="Macchietto M."/>
            <person name="Macias-Munoz A."/>
            <person name="McGill C.J."/>
            <person name="Rodriguez I.M."/>
            <person name="Rodriguez B."/>
            <person name="Murad R."/>
            <person name="Mortazavi A."/>
        </authorList>
    </citation>
    <scope>NUCLEOTIDE SEQUENCE [LARGE SCALE GENOMIC DNA]</scope>
    <source>
        <strain evidence="2 3">ALL</strain>
    </source>
</reference>
<accession>A0A4U5PDY3</accession>
<evidence type="ECO:0000256" key="1">
    <source>
        <dbReference type="SAM" id="MobiDB-lite"/>
    </source>
</evidence>
<gene>
    <name evidence="2" type="ORF">L596_008881</name>
</gene>
<dbReference type="AlphaFoldDB" id="A0A4U5PDY3"/>
<name>A0A4U5PDY3_STECR</name>
<organism evidence="2 3">
    <name type="scientific">Steinernema carpocapsae</name>
    <name type="common">Entomopathogenic nematode</name>
    <dbReference type="NCBI Taxonomy" id="34508"/>
    <lineage>
        <taxon>Eukaryota</taxon>
        <taxon>Metazoa</taxon>
        <taxon>Ecdysozoa</taxon>
        <taxon>Nematoda</taxon>
        <taxon>Chromadorea</taxon>
        <taxon>Rhabditida</taxon>
        <taxon>Tylenchina</taxon>
        <taxon>Panagrolaimomorpha</taxon>
        <taxon>Strongyloidoidea</taxon>
        <taxon>Steinernematidae</taxon>
        <taxon>Steinernema</taxon>
    </lineage>
</organism>
<dbReference type="EMBL" id="AZBU02000002">
    <property type="protein sequence ID" value="TKR94618.1"/>
    <property type="molecule type" value="Genomic_DNA"/>
</dbReference>
<protein>
    <submittedName>
        <fullName evidence="2">Uncharacterized protein</fullName>
    </submittedName>
</protein>
<evidence type="ECO:0000313" key="3">
    <source>
        <dbReference type="Proteomes" id="UP000298663"/>
    </source>
</evidence>
<reference evidence="2 3" key="1">
    <citation type="journal article" date="2015" name="Genome Biol.">
        <title>Comparative genomics of Steinernema reveals deeply conserved gene regulatory networks.</title>
        <authorList>
            <person name="Dillman A.R."/>
            <person name="Macchietto M."/>
            <person name="Porter C.F."/>
            <person name="Rogers A."/>
            <person name="Williams B."/>
            <person name="Antoshechkin I."/>
            <person name="Lee M.M."/>
            <person name="Goodwin Z."/>
            <person name="Lu X."/>
            <person name="Lewis E.E."/>
            <person name="Goodrich-Blair H."/>
            <person name="Stock S.P."/>
            <person name="Adams B.J."/>
            <person name="Sternberg P.W."/>
            <person name="Mortazavi A."/>
        </authorList>
    </citation>
    <scope>NUCLEOTIDE SEQUENCE [LARGE SCALE GENOMIC DNA]</scope>
    <source>
        <strain evidence="2 3">ALL</strain>
    </source>
</reference>
<evidence type="ECO:0000313" key="2">
    <source>
        <dbReference type="EMBL" id="TKR94618.1"/>
    </source>
</evidence>
<feature type="region of interest" description="Disordered" evidence="1">
    <location>
        <begin position="59"/>
        <end position="114"/>
    </location>
</feature>
<dbReference type="Proteomes" id="UP000298663">
    <property type="component" value="Unassembled WGS sequence"/>
</dbReference>
<proteinExistence type="predicted"/>
<keyword evidence="3" id="KW-1185">Reference proteome</keyword>